<feature type="compositionally biased region" description="Basic and acidic residues" evidence="1">
    <location>
        <begin position="1035"/>
        <end position="1050"/>
    </location>
</feature>
<dbReference type="Proteomes" id="UP001465976">
    <property type="component" value="Unassembled WGS sequence"/>
</dbReference>
<feature type="compositionally biased region" description="Polar residues" evidence="1">
    <location>
        <begin position="963"/>
        <end position="976"/>
    </location>
</feature>
<feature type="region of interest" description="Disordered" evidence="1">
    <location>
        <begin position="1032"/>
        <end position="1092"/>
    </location>
</feature>
<feature type="compositionally biased region" description="Basic and acidic residues" evidence="1">
    <location>
        <begin position="927"/>
        <end position="936"/>
    </location>
</feature>
<feature type="compositionally biased region" description="Polar residues" evidence="1">
    <location>
        <begin position="150"/>
        <end position="166"/>
    </location>
</feature>
<keyword evidence="3" id="KW-1185">Reference proteome</keyword>
<feature type="compositionally biased region" description="Basic residues" evidence="1">
    <location>
        <begin position="1083"/>
        <end position="1092"/>
    </location>
</feature>
<feature type="region of interest" description="Disordered" evidence="1">
    <location>
        <begin position="497"/>
        <end position="520"/>
    </location>
</feature>
<name>A0ABR3ERN5_9AGAR</name>
<feature type="region of interest" description="Disordered" evidence="1">
    <location>
        <begin position="44"/>
        <end position="85"/>
    </location>
</feature>
<dbReference type="EMBL" id="JBAHYK010002208">
    <property type="protein sequence ID" value="KAL0565574.1"/>
    <property type="molecule type" value="Genomic_DNA"/>
</dbReference>
<sequence>MPPKRSTVQMSRADLVRNVWAEFEAWHSEQLALLDERIAKALREIDQNRKPVGGKKKNKGKDKEKDAEHEKKKAEARKELEKTYDGDKVREEWQTRLDRAGLFAHDWNDMTENEQKKVERILGVDLDANEGDVTIIEAAPPTLSPPAPTQRTSPQSLATSPMSNNSRSEIMSDNFAFVDPASFQAVEEEAPYDNWLEVRHRIKSDDEVSLDASTTSSWGGGGEIPAYLAWSSEMSRSSAQSSQTSLTGSPDRLASKLPVVEDFHSNLVSSAVNRLALFGDSRRDSGVSNIKRSADTAHPDLMPAAARTSFSTANASGNAQASASSSKRPRSESRQRYIGPELVDDDNESVEAEQFREFKMNVRLDMIRRFHEEAAEADIQLAITIDQANQSGSVTKEMTARLVDDHEQNMLRLRQRKEKERKELVEQERQRRLAEFRQRNKQNKPRQKPVSQPPPTTTTTTTTSSSSSIQNNLSLADGAGVDPRILTEKFLRVLQNGPDAGRAPSNAVSDTPTIRSQLNRMRLPNVTDWLATANTDSGTDTPTPTIQSSGWKFKDTPTSTSALSDTPSFKRVPSGLAKSLSTDSASTSHSAEDARFTEPESSASEARAPSKGGSASSRKSESKGQAAKSKAESNKKKEKAVPVSAQTDGASSSRTKLEQMPGAFPDKVEQRSPPSSKVTPQANSANSSIASLPPPPVPLSTRPDIPATPLPHFAFGHPNTETIQRMSQPLQAPQVTQAPPAPSTSHHHQAPSFSVPVPDNHQRWVPPATKVPDDKRPQPSRTITEPPSKIKKSSTSQSTVHAQLPAVVETAKRSRRMSDPVSPSPRSFDYPNGKLAAQAPAKPNNTPSSILKKAGTSVTNKGTAKAASKSSGKVKKVTIEEVKDDEEAEENEHEHLPSDSRYIMEPKPVVAQSAYSHIIEFDEEELKGRRVEEKRAPAAVPPPPAQIRRQESESSSATASFAPKSNQIWIPPQSSIEEAKSKEHKPASGMPGWFGIGHDEKHVRWTQTTAGVEDDGGDRFLSGLGQLWKSVAETESERPSARGEWQRPDMTRGMGGADNGRNVGVNGGVKTAGGNVFWNPKVTNHRKPLATS</sequence>
<evidence type="ECO:0000313" key="2">
    <source>
        <dbReference type="EMBL" id="KAL0565574.1"/>
    </source>
</evidence>
<feature type="compositionally biased region" description="Polar residues" evidence="1">
    <location>
        <begin position="672"/>
        <end position="686"/>
    </location>
</feature>
<feature type="compositionally biased region" description="Low complexity" evidence="1">
    <location>
        <begin position="861"/>
        <end position="871"/>
    </location>
</feature>
<gene>
    <name evidence="2" type="ORF">V5O48_016450</name>
</gene>
<protein>
    <submittedName>
        <fullName evidence="2">Uncharacterized protein</fullName>
    </submittedName>
</protein>
<evidence type="ECO:0000256" key="1">
    <source>
        <dbReference type="SAM" id="MobiDB-lite"/>
    </source>
</evidence>
<feature type="region of interest" description="Disordered" evidence="1">
    <location>
        <begin position="312"/>
        <end position="348"/>
    </location>
</feature>
<evidence type="ECO:0000313" key="3">
    <source>
        <dbReference type="Proteomes" id="UP001465976"/>
    </source>
</evidence>
<feature type="compositionally biased region" description="Polar residues" evidence="1">
    <location>
        <begin position="644"/>
        <end position="654"/>
    </location>
</feature>
<feature type="region of interest" description="Disordered" evidence="1">
    <location>
        <begin position="138"/>
        <end position="166"/>
    </location>
</feature>
<feature type="compositionally biased region" description="Low complexity" evidence="1">
    <location>
        <begin position="599"/>
        <end position="610"/>
    </location>
</feature>
<feature type="region of interest" description="Disordered" evidence="1">
    <location>
        <begin position="435"/>
        <end position="476"/>
    </location>
</feature>
<feature type="compositionally biased region" description="Polar residues" evidence="1">
    <location>
        <begin position="506"/>
        <end position="519"/>
    </location>
</feature>
<feature type="compositionally biased region" description="Polar residues" evidence="1">
    <location>
        <begin position="532"/>
        <end position="567"/>
    </location>
</feature>
<feature type="region of interest" description="Disordered" evidence="1">
    <location>
        <begin position="927"/>
        <end position="997"/>
    </location>
</feature>
<feature type="compositionally biased region" description="Basic and acidic residues" evidence="1">
    <location>
        <begin position="892"/>
        <end position="904"/>
    </location>
</feature>
<comment type="caution">
    <text evidence="2">The sequence shown here is derived from an EMBL/GenBank/DDBJ whole genome shotgun (WGS) entry which is preliminary data.</text>
</comment>
<feature type="compositionally biased region" description="Low complexity" evidence="1">
    <location>
        <begin position="576"/>
        <end position="589"/>
    </location>
</feature>
<feature type="compositionally biased region" description="Low complexity" evidence="1">
    <location>
        <begin position="313"/>
        <end position="326"/>
    </location>
</feature>
<feature type="region of interest" description="Disordered" evidence="1">
    <location>
        <begin position="532"/>
        <end position="904"/>
    </location>
</feature>
<organism evidence="2 3">
    <name type="scientific">Marasmius crinis-equi</name>
    <dbReference type="NCBI Taxonomy" id="585013"/>
    <lineage>
        <taxon>Eukaryota</taxon>
        <taxon>Fungi</taxon>
        <taxon>Dikarya</taxon>
        <taxon>Basidiomycota</taxon>
        <taxon>Agaricomycotina</taxon>
        <taxon>Agaricomycetes</taxon>
        <taxon>Agaricomycetidae</taxon>
        <taxon>Agaricales</taxon>
        <taxon>Marasmiineae</taxon>
        <taxon>Marasmiaceae</taxon>
        <taxon>Marasmius</taxon>
    </lineage>
</organism>
<proteinExistence type="predicted"/>
<feature type="compositionally biased region" description="Basic and acidic residues" evidence="1">
    <location>
        <begin position="61"/>
        <end position="85"/>
    </location>
</feature>
<feature type="compositionally biased region" description="Low complexity" evidence="1">
    <location>
        <begin position="457"/>
        <end position="468"/>
    </location>
</feature>
<accession>A0ABR3ERN5</accession>
<feature type="compositionally biased region" description="Low complexity" evidence="1">
    <location>
        <begin position="728"/>
        <end position="738"/>
    </location>
</feature>
<feature type="compositionally biased region" description="Acidic residues" evidence="1">
    <location>
        <begin position="882"/>
        <end position="891"/>
    </location>
</feature>
<feature type="compositionally biased region" description="Basic and acidic residues" evidence="1">
    <location>
        <begin position="977"/>
        <end position="986"/>
    </location>
</feature>
<reference evidence="2 3" key="1">
    <citation type="submission" date="2024-02" db="EMBL/GenBank/DDBJ databases">
        <title>A draft genome for the cacao thread blight pathogen Marasmius crinis-equi.</title>
        <authorList>
            <person name="Cohen S.P."/>
            <person name="Baruah I.K."/>
            <person name="Amoako-Attah I."/>
            <person name="Bukari Y."/>
            <person name="Meinhardt L.W."/>
            <person name="Bailey B.A."/>
        </authorList>
    </citation>
    <scope>NUCLEOTIDE SEQUENCE [LARGE SCALE GENOMIC DNA]</scope>
    <source>
        <strain evidence="2 3">GH-76</strain>
    </source>
</reference>